<dbReference type="Gene3D" id="3.40.50.300">
    <property type="entry name" value="P-loop containing nucleotide triphosphate hydrolases"/>
    <property type="match status" value="1"/>
</dbReference>
<dbReference type="SUPFAM" id="SSF52540">
    <property type="entry name" value="P-loop containing nucleoside triphosphate hydrolases"/>
    <property type="match status" value="1"/>
</dbReference>
<organism evidence="1">
    <name type="scientific">Acanthamoeba polyphaga mimivirus</name>
    <name type="common">APMV</name>
    <dbReference type="NCBI Taxonomy" id="212035"/>
    <lineage>
        <taxon>Viruses</taxon>
        <taxon>Varidnaviria</taxon>
        <taxon>Bamfordvirae</taxon>
        <taxon>Nucleocytoviricota</taxon>
        <taxon>Megaviricetes</taxon>
        <taxon>Imitervirales</taxon>
        <taxon>Mimiviridae</taxon>
        <taxon>Megamimivirinae</taxon>
        <taxon>Mimivirus</taxon>
        <taxon>Mimivirus bradfordmassiliense</taxon>
    </lineage>
</organism>
<sequence length="451" mass="53053">MFVNSDCDCQEKLFELEGAEKFKYCNKKLYIFDEDTGMFEDDVHILFNYLEKHQMYLNIIISTDRNGNHKTKNYGTDSVLKKKVTSFVKQASIDDDWLKRTAKSSLGYLLFKDGIYNFKTGIFTEGFDPKIVFKCRVPWKFPKYDKDLVKKAYDISFGRLFDDPKPMITALACALAGDIKHKKLYLCPGKTDSGKSYLVRMLEYCFGGYIGFFDGVNLSRQFSNNSMNEAKEFRWAYKNSHRRVLMTNAITMLKPLNGNIIKKLTGGNKIIGRMNEESIVPQFTIFCMIDDIPDIKSFDKEVENRLKYSEFSFQFVPKEQVDKKPYYKLKDDNIDLKIKTKDFMKGFIHIFLNAYKDYLENGMPEFDPDVKEKWITESKQNDKVIELVQKYYKITGKDNDRVPICDMKKFKNSHKEFKDISLNRFNDILRDELKLVEGRSTFRFWKGIKKI</sequence>
<dbReference type="InterPro" id="IPR027417">
    <property type="entry name" value="P-loop_NTPase"/>
</dbReference>
<evidence type="ECO:0000313" key="1">
    <source>
        <dbReference type="EMBL" id="AVG46848.1"/>
    </source>
</evidence>
<proteinExistence type="predicted"/>
<reference evidence="1" key="1">
    <citation type="journal article" date="2017" name="Front. Microbiol.">
        <title>Genome Characterization of the First Mimiviruses of Lineage C Isolated in Brazil.</title>
        <authorList>
            <person name="Assis F.L."/>
            <person name="Franco-Luiz A.P.M."/>
            <person name="Dos Santos R.N."/>
            <person name="Campos F.S."/>
            <person name="Dornas F.P."/>
            <person name="Borato P.V.M."/>
            <person name="Franco A.C."/>
            <person name="Abrahao J.S."/>
            <person name="Colson P."/>
            <person name="Scola B."/>
        </authorList>
    </citation>
    <scope>NUCLEOTIDE SEQUENCE [LARGE SCALE GENOMIC DNA]</scope>
</reference>
<name>A0A2L2DL04_MIMIV</name>
<dbReference type="EMBL" id="MG602507">
    <property type="protein sequence ID" value="AVG46848.1"/>
    <property type="molecule type" value="Genomic_DNA"/>
</dbReference>
<dbReference type="Proteomes" id="UP000280369">
    <property type="component" value="Segment"/>
</dbReference>
<protein>
    <submittedName>
        <fullName evidence="1">DNA replication</fullName>
    </submittedName>
</protein>
<accession>A0A2L2DL04</accession>
<organismHost>
    <name type="scientific">Acanthamoeba polyphaga</name>
    <name type="common">Amoeba</name>
    <dbReference type="NCBI Taxonomy" id="5757"/>
</organismHost>